<dbReference type="Proteomes" id="UP001270362">
    <property type="component" value="Unassembled WGS sequence"/>
</dbReference>
<evidence type="ECO:0000313" key="2">
    <source>
        <dbReference type="EMBL" id="KAK3688657.1"/>
    </source>
</evidence>
<accession>A0AAE0XAB3</accession>
<feature type="compositionally biased region" description="Low complexity" evidence="1">
    <location>
        <begin position="168"/>
        <end position="181"/>
    </location>
</feature>
<proteinExistence type="predicted"/>
<evidence type="ECO:0000313" key="3">
    <source>
        <dbReference type="Proteomes" id="UP001270362"/>
    </source>
</evidence>
<feature type="region of interest" description="Disordered" evidence="1">
    <location>
        <begin position="168"/>
        <end position="211"/>
    </location>
</feature>
<comment type="caution">
    <text evidence="2">The sequence shown here is derived from an EMBL/GenBank/DDBJ whole genome shotgun (WGS) entry which is preliminary data.</text>
</comment>
<sequence length="365" mass="39406">MAEYGGIPGSKQLTGGADFWGLRLAELEQICSQLKPPSPPERQGQSKEANGGRPPTVAEHQTAVAMCAMGFSETLPKRYRSFVTKLLQTPLPILAELAAAFNVAASKNGPKHQLAEAILEKFVEAQGLPDSPQLRELTRGKMGYDMDSISAYFQDVSSYAGEDLAATEQAAATPAGPQTTAPKEETEEPARPAPEPREPPPASPQPRAANGASADDILKDVFAHILRMAPDIIHCVPDDVTALLIERLEQLAGKTAQDGTWVEKVYLAGWEAAMQKARAELTQQGGHLDQEVRARVGREILRMTEEMNTAIDAYNTRSAEVTEEHGKALAAVHSVNNERADNQTNLEARLGQIIRSYGNAGGKDH</sequence>
<dbReference type="EMBL" id="JAULSO010000002">
    <property type="protein sequence ID" value="KAK3688657.1"/>
    <property type="molecule type" value="Genomic_DNA"/>
</dbReference>
<feature type="compositionally biased region" description="Basic and acidic residues" evidence="1">
    <location>
        <begin position="182"/>
        <end position="198"/>
    </location>
</feature>
<name>A0AAE0XAB3_9PEZI</name>
<evidence type="ECO:0000256" key="1">
    <source>
        <dbReference type="SAM" id="MobiDB-lite"/>
    </source>
</evidence>
<organism evidence="2 3">
    <name type="scientific">Podospora appendiculata</name>
    <dbReference type="NCBI Taxonomy" id="314037"/>
    <lineage>
        <taxon>Eukaryota</taxon>
        <taxon>Fungi</taxon>
        <taxon>Dikarya</taxon>
        <taxon>Ascomycota</taxon>
        <taxon>Pezizomycotina</taxon>
        <taxon>Sordariomycetes</taxon>
        <taxon>Sordariomycetidae</taxon>
        <taxon>Sordariales</taxon>
        <taxon>Podosporaceae</taxon>
        <taxon>Podospora</taxon>
    </lineage>
</organism>
<dbReference type="AlphaFoldDB" id="A0AAE0XAB3"/>
<reference evidence="2" key="1">
    <citation type="journal article" date="2023" name="Mol. Phylogenet. Evol.">
        <title>Genome-scale phylogeny and comparative genomics of the fungal order Sordariales.</title>
        <authorList>
            <person name="Hensen N."/>
            <person name="Bonometti L."/>
            <person name="Westerberg I."/>
            <person name="Brannstrom I.O."/>
            <person name="Guillou S."/>
            <person name="Cros-Aarteil S."/>
            <person name="Calhoun S."/>
            <person name="Haridas S."/>
            <person name="Kuo A."/>
            <person name="Mondo S."/>
            <person name="Pangilinan J."/>
            <person name="Riley R."/>
            <person name="LaButti K."/>
            <person name="Andreopoulos B."/>
            <person name="Lipzen A."/>
            <person name="Chen C."/>
            <person name="Yan M."/>
            <person name="Daum C."/>
            <person name="Ng V."/>
            <person name="Clum A."/>
            <person name="Steindorff A."/>
            <person name="Ohm R.A."/>
            <person name="Martin F."/>
            <person name="Silar P."/>
            <person name="Natvig D.O."/>
            <person name="Lalanne C."/>
            <person name="Gautier V."/>
            <person name="Ament-Velasquez S.L."/>
            <person name="Kruys A."/>
            <person name="Hutchinson M.I."/>
            <person name="Powell A.J."/>
            <person name="Barry K."/>
            <person name="Miller A.N."/>
            <person name="Grigoriev I.V."/>
            <person name="Debuchy R."/>
            <person name="Gladieux P."/>
            <person name="Hiltunen Thoren M."/>
            <person name="Johannesson H."/>
        </authorList>
    </citation>
    <scope>NUCLEOTIDE SEQUENCE</scope>
    <source>
        <strain evidence="2">CBS 314.62</strain>
    </source>
</reference>
<feature type="region of interest" description="Disordered" evidence="1">
    <location>
        <begin position="32"/>
        <end position="56"/>
    </location>
</feature>
<protein>
    <submittedName>
        <fullName evidence="2">Uncharacterized protein</fullName>
    </submittedName>
</protein>
<gene>
    <name evidence="2" type="ORF">B0T22DRAFT_479888</name>
</gene>
<keyword evidence="3" id="KW-1185">Reference proteome</keyword>
<reference evidence="2" key="2">
    <citation type="submission" date="2023-06" db="EMBL/GenBank/DDBJ databases">
        <authorList>
            <consortium name="Lawrence Berkeley National Laboratory"/>
            <person name="Haridas S."/>
            <person name="Hensen N."/>
            <person name="Bonometti L."/>
            <person name="Westerberg I."/>
            <person name="Brannstrom I.O."/>
            <person name="Guillou S."/>
            <person name="Cros-Aarteil S."/>
            <person name="Calhoun S."/>
            <person name="Kuo A."/>
            <person name="Mondo S."/>
            <person name="Pangilinan J."/>
            <person name="Riley R."/>
            <person name="Labutti K."/>
            <person name="Andreopoulos B."/>
            <person name="Lipzen A."/>
            <person name="Chen C."/>
            <person name="Yanf M."/>
            <person name="Daum C."/>
            <person name="Ng V."/>
            <person name="Clum A."/>
            <person name="Steindorff A."/>
            <person name="Ohm R."/>
            <person name="Martin F."/>
            <person name="Silar P."/>
            <person name="Natvig D."/>
            <person name="Lalanne C."/>
            <person name="Gautier V."/>
            <person name="Ament-Velasquez S.L."/>
            <person name="Kruys A."/>
            <person name="Hutchinson M.I."/>
            <person name="Powell A.J."/>
            <person name="Barry K."/>
            <person name="Miller A.N."/>
            <person name="Grigoriev I.V."/>
            <person name="Debuchy R."/>
            <person name="Gladieux P."/>
            <person name="Thoren M.H."/>
            <person name="Johannesson H."/>
        </authorList>
    </citation>
    <scope>NUCLEOTIDE SEQUENCE</scope>
    <source>
        <strain evidence="2">CBS 314.62</strain>
    </source>
</reference>